<dbReference type="Proteomes" id="UP001159370">
    <property type="component" value="Unassembled WGS sequence"/>
</dbReference>
<protein>
    <submittedName>
        <fullName evidence="2">Class I SAM-dependent methyltransferase</fullName>
    </submittedName>
</protein>
<organism evidence="2 3">
    <name type="scientific">Umezakia ovalisporum FSS-62</name>
    <dbReference type="NCBI Taxonomy" id="2971776"/>
    <lineage>
        <taxon>Bacteria</taxon>
        <taxon>Bacillati</taxon>
        <taxon>Cyanobacteriota</taxon>
        <taxon>Cyanophyceae</taxon>
        <taxon>Nostocales</taxon>
        <taxon>Nodulariaceae</taxon>
        <taxon>Umezakia</taxon>
    </lineage>
</organism>
<dbReference type="GO" id="GO:0008168">
    <property type="term" value="F:methyltransferase activity"/>
    <property type="evidence" value="ECO:0007669"/>
    <property type="project" value="UniProtKB-KW"/>
</dbReference>
<dbReference type="GeneID" id="83684309"/>
<evidence type="ECO:0000313" key="3">
    <source>
        <dbReference type="Proteomes" id="UP001159370"/>
    </source>
</evidence>
<dbReference type="GO" id="GO:0032259">
    <property type="term" value="P:methylation"/>
    <property type="evidence" value="ECO:0007669"/>
    <property type="project" value="UniProtKB-KW"/>
</dbReference>
<dbReference type="Pfam" id="PF13649">
    <property type="entry name" value="Methyltransf_25"/>
    <property type="match status" value="1"/>
</dbReference>
<dbReference type="InterPro" id="IPR029063">
    <property type="entry name" value="SAM-dependent_MTases_sf"/>
</dbReference>
<gene>
    <name evidence="2" type="ORF">NWP23_15395</name>
</gene>
<accession>A0AA43KGL1</accession>
<dbReference type="InterPro" id="IPR050447">
    <property type="entry name" value="Erg6_SMT_methyltransf"/>
</dbReference>
<keyword evidence="2" id="KW-0808">Transferase</keyword>
<feature type="domain" description="Methyltransferase" evidence="1">
    <location>
        <begin position="43"/>
        <end position="137"/>
    </location>
</feature>
<dbReference type="RefSeq" id="WP_280650098.1">
    <property type="nucleotide sequence ID" value="NZ_JANQDL010000100.1"/>
</dbReference>
<dbReference type="CDD" id="cd02440">
    <property type="entry name" value="AdoMet_MTases"/>
    <property type="match status" value="1"/>
</dbReference>
<proteinExistence type="predicted"/>
<sequence>MNNKHEDVFFQIHQGLDREGPGDSNSTKKAFLKLIDLPPHPKILDIGCGPGFQTLDLARLTNGTIIAIDNHSVYIKELEQKVLQAGWSEKITVVNADMFALDFLEANFDIIWAEGSIYIIGFENGLKQWKPLLKEKGYLVASEITWLQPNPPTELKEFWRVGYPAMQDIEGNLKIIQNSGYKIIDHFVLPESSWWNYYYQPLEEKLQALRKHYQDDTEALEVINMEQLEIDLYRQYSQYYGYLFYIMQKY</sequence>
<dbReference type="AlphaFoldDB" id="A0AA43KGL1"/>
<dbReference type="EMBL" id="JANQDL010000100">
    <property type="protein sequence ID" value="MDH6065115.1"/>
    <property type="molecule type" value="Genomic_DNA"/>
</dbReference>
<reference evidence="2 3" key="1">
    <citation type="journal article" date="2023" name="J. Phycol.">
        <title>Chrysosporum ovalisporum is synonymous with the true-branching cyanobacterium Umezakia natans (Nostocales/Aphanizomenonaceae).</title>
        <authorList>
            <person name="McGregor G.B."/>
            <person name="Sendall B.C."/>
            <person name="Niiyama Y."/>
            <person name="Tuji A."/>
            <person name="Willis A."/>
        </authorList>
    </citation>
    <scope>NUCLEOTIDE SEQUENCE [LARGE SCALE GENOMIC DNA]</scope>
    <source>
        <strain evidence="2 3">FSS-62</strain>
    </source>
</reference>
<dbReference type="SUPFAM" id="SSF53335">
    <property type="entry name" value="S-adenosyl-L-methionine-dependent methyltransferases"/>
    <property type="match status" value="1"/>
</dbReference>
<comment type="caution">
    <text evidence="2">The sequence shown here is derived from an EMBL/GenBank/DDBJ whole genome shotgun (WGS) entry which is preliminary data.</text>
</comment>
<dbReference type="Gene3D" id="3.40.50.150">
    <property type="entry name" value="Vaccinia Virus protein VP39"/>
    <property type="match status" value="1"/>
</dbReference>
<dbReference type="PANTHER" id="PTHR44068">
    <property type="entry name" value="ZGC:194242"/>
    <property type="match status" value="1"/>
</dbReference>
<dbReference type="InterPro" id="IPR041698">
    <property type="entry name" value="Methyltransf_25"/>
</dbReference>
<keyword evidence="2" id="KW-0489">Methyltransferase</keyword>
<dbReference type="PANTHER" id="PTHR44068:SF11">
    <property type="entry name" value="GERANYL DIPHOSPHATE 2-C-METHYLTRANSFERASE"/>
    <property type="match status" value="1"/>
</dbReference>
<evidence type="ECO:0000259" key="1">
    <source>
        <dbReference type="Pfam" id="PF13649"/>
    </source>
</evidence>
<evidence type="ECO:0000313" key="2">
    <source>
        <dbReference type="EMBL" id="MDH6065115.1"/>
    </source>
</evidence>
<name>A0AA43KGL1_9CYAN</name>